<dbReference type="PROSITE" id="PS50983">
    <property type="entry name" value="FE_B12_PBP"/>
    <property type="match status" value="1"/>
</dbReference>
<accession>A0A7L6B0X1</accession>
<dbReference type="RefSeq" id="WP_307755391.1">
    <property type="nucleotide sequence ID" value="NZ_CP059322.2"/>
</dbReference>
<reference evidence="4" key="1">
    <citation type="submission" date="2020-07" db="EMBL/GenBank/DDBJ databases">
        <title>A new Micromonospora strain with potent antibiotic activity isolated from the microbiome of a mid-Atlantic deep-sea sponge.</title>
        <authorList>
            <person name="Back C.R."/>
            <person name="Stennett H.L."/>
            <person name="Williams S.E."/>
            <person name="Wang L."/>
            <person name="Ojeda Gomez J."/>
            <person name="Abdulle O.M."/>
            <person name="Duffy T."/>
            <person name="Hendry K.R."/>
            <person name="Powell D."/>
            <person name="Stach J.E."/>
            <person name="Essex-Lopresti A.E."/>
            <person name="Willis C.L."/>
            <person name="Curnow P."/>
            <person name="Race P.R."/>
        </authorList>
    </citation>
    <scope>NUCLEOTIDE SEQUENCE [LARGE SCALE GENOMIC DNA]</scope>
    <source>
        <strain evidence="4">28ISP2-46</strain>
    </source>
</reference>
<name>A0A7L6B0X1_9ACTN</name>
<dbReference type="SUPFAM" id="SSF53807">
    <property type="entry name" value="Helical backbone' metal receptor"/>
    <property type="match status" value="1"/>
</dbReference>
<protein>
    <submittedName>
        <fullName evidence="3">ABC transporter substrate-binding protein</fullName>
    </submittedName>
</protein>
<dbReference type="Proteomes" id="UP000510844">
    <property type="component" value="Chromosome"/>
</dbReference>
<organism evidence="3 4">
    <name type="scientific">Micromonospora robiginosa</name>
    <dbReference type="NCBI Taxonomy" id="2749844"/>
    <lineage>
        <taxon>Bacteria</taxon>
        <taxon>Bacillati</taxon>
        <taxon>Actinomycetota</taxon>
        <taxon>Actinomycetes</taxon>
        <taxon>Micromonosporales</taxon>
        <taxon>Micromonosporaceae</taxon>
        <taxon>Micromonospora</taxon>
    </lineage>
</organism>
<dbReference type="Pfam" id="PF01497">
    <property type="entry name" value="Peripla_BP_2"/>
    <property type="match status" value="1"/>
</dbReference>
<dbReference type="PANTHER" id="PTHR42860:SF1">
    <property type="entry name" value="VITAMIN B12-BINDING PROTEIN"/>
    <property type="match status" value="1"/>
</dbReference>
<gene>
    <name evidence="3" type="ORF">H1D33_19900</name>
</gene>
<dbReference type="InterPro" id="IPR051030">
    <property type="entry name" value="Vitamin_B12-ABC_binding"/>
</dbReference>
<feature type="compositionally biased region" description="Pro residues" evidence="1">
    <location>
        <begin position="281"/>
        <end position="299"/>
    </location>
</feature>
<dbReference type="KEGG" id="mfeu:H1D33_19900"/>
<sequence length="325" mass="33416">MRLVSLLPSATEIVYALGLGDDLVGVTFECEVPAAYRAGVTVVVGGRDTRGMSPGDIDAYVRERVAAGADLYTLHAGALAGLDPDLILTQDLCRVCALPSGRVADAVDHLGARADVLSLDPYTLDDVLGTIRAVGAAARVPERAEALVDGLRARLAAIGAAVAGRPRRRVAVVEWVDPPFGAGHWIPDLVDVAGGTPVATHPGARSTPTTWADLRAADPEVVLVAPCGFRLDGAAEQADVVAGHFPGAEVWALDADALIVRAGPRLVDGAEAIAAILHPDALPPVSPPPPAEPPDPTPARPTLTPTAGPALALGGVFKGSWCRMM</sequence>
<dbReference type="AlphaFoldDB" id="A0A7L6B0X1"/>
<feature type="domain" description="Fe/B12 periplasmic-binding" evidence="2">
    <location>
        <begin position="2"/>
        <end position="281"/>
    </location>
</feature>
<keyword evidence="4" id="KW-1185">Reference proteome</keyword>
<evidence type="ECO:0000256" key="1">
    <source>
        <dbReference type="SAM" id="MobiDB-lite"/>
    </source>
</evidence>
<reference evidence="3 4" key="2">
    <citation type="journal article" date="2021" name="Mar. Drugs">
        <title>A New Micromonospora Strain with Antibiotic Activity Isolated from the Microbiome of a Mid-Atlantic Deep-Sea Sponge.</title>
        <authorList>
            <person name="Back C.R."/>
            <person name="Stennett H.L."/>
            <person name="Williams S.E."/>
            <person name="Wang L."/>
            <person name="Ojeda Gomez J."/>
            <person name="Abdulle O.M."/>
            <person name="Duffy T."/>
            <person name="Neal C."/>
            <person name="Mantell J."/>
            <person name="Jepson M.A."/>
            <person name="Hendry K.R."/>
            <person name="Powell D."/>
            <person name="Stach J.E.M."/>
            <person name="Essex-Lopresti A.E."/>
            <person name="Willis C.L."/>
            <person name="Curnow P."/>
            <person name="Race P.R."/>
        </authorList>
    </citation>
    <scope>NUCLEOTIDE SEQUENCE [LARGE SCALE GENOMIC DNA]</scope>
    <source>
        <strain evidence="3 4">28ISP2-46</strain>
    </source>
</reference>
<dbReference type="PANTHER" id="PTHR42860">
    <property type="entry name" value="VITAMIN B12-BINDING PROTEIN"/>
    <property type="match status" value="1"/>
</dbReference>
<proteinExistence type="predicted"/>
<dbReference type="EMBL" id="CP059322">
    <property type="protein sequence ID" value="QLQ35629.2"/>
    <property type="molecule type" value="Genomic_DNA"/>
</dbReference>
<feature type="region of interest" description="Disordered" evidence="1">
    <location>
        <begin position="280"/>
        <end position="306"/>
    </location>
</feature>
<evidence type="ECO:0000313" key="4">
    <source>
        <dbReference type="Proteomes" id="UP000510844"/>
    </source>
</evidence>
<evidence type="ECO:0000313" key="3">
    <source>
        <dbReference type="EMBL" id="QLQ35629.2"/>
    </source>
</evidence>
<dbReference type="Gene3D" id="3.40.50.1980">
    <property type="entry name" value="Nitrogenase molybdenum iron protein domain"/>
    <property type="match status" value="2"/>
</dbReference>
<evidence type="ECO:0000259" key="2">
    <source>
        <dbReference type="PROSITE" id="PS50983"/>
    </source>
</evidence>
<dbReference type="InterPro" id="IPR002491">
    <property type="entry name" value="ABC_transptr_periplasmic_BD"/>
</dbReference>